<dbReference type="Pfam" id="PF00561">
    <property type="entry name" value="Abhydrolase_1"/>
    <property type="match status" value="1"/>
</dbReference>
<protein>
    <submittedName>
        <fullName evidence="3">Alpha/beta fold hydrolase</fullName>
    </submittedName>
</protein>
<keyword evidence="3" id="KW-0378">Hydrolase</keyword>
<keyword evidence="1" id="KW-0472">Membrane</keyword>
<evidence type="ECO:0000313" key="3">
    <source>
        <dbReference type="EMBL" id="RFF31238.1"/>
    </source>
</evidence>
<accession>A0A3E1KAM0</accession>
<dbReference type="EMBL" id="QUZK01000022">
    <property type="protein sequence ID" value="RFF31238.1"/>
    <property type="molecule type" value="Genomic_DNA"/>
</dbReference>
<comment type="caution">
    <text evidence="3">The sequence shown here is derived from an EMBL/GenBank/DDBJ whole genome shotgun (WGS) entry which is preliminary data.</text>
</comment>
<name>A0A3E1KAM0_9GAMM</name>
<evidence type="ECO:0000256" key="1">
    <source>
        <dbReference type="SAM" id="Phobius"/>
    </source>
</evidence>
<proteinExistence type="predicted"/>
<feature type="domain" description="AB hydrolase-1" evidence="2">
    <location>
        <begin position="72"/>
        <end position="302"/>
    </location>
</feature>
<gene>
    <name evidence="3" type="ORF">DZC52_05320</name>
</gene>
<keyword evidence="1" id="KW-0812">Transmembrane</keyword>
<dbReference type="InterPro" id="IPR000073">
    <property type="entry name" value="AB_hydrolase_1"/>
</dbReference>
<dbReference type="InterPro" id="IPR050266">
    <property type="entry name" value="AB_hydrolase_sf"/>
</dbReference>
<dbReference type="AlphaFoldDB" id="A0A3E1KAM0"/>
<feature type="transmembrane region" description="Helical" evidence="1">
    <location>
        <begin position="12"/>
        <end position="32"/>
    </location>
</feature>
<keyword evidence="4" id="KW-1185">Reference proteome</keyword>
<keyword evidence="1" id="KW-1133">Transmembrane helix</keyword>
<dbReference type="SUPFAM" id="SSF53474">
    <property type="entry name" value="alpha/beta-Hydrolases"/>
    <property type="match status" value="1"/>
</dbReference>
<dbReference type="OrthoDB" id="9808398at2"/>
<evidence type="ECO:0000313" key="4">
    <source>
        <dbReference type="Proteomes" id="UP000260351"/>
    </source>
</evidence>
<dbReference type="Proteomes" id="UP000260351">
    <property type="component" value="Unassembled WGS sequence"/>
</dbReference>
<dbReference type="PRINTS" id="PR00111">
    <property type="entry name" value="ABHYDROLASE"/>
</dbReference>
<reference evidence="3 4" key="1">
    <citation type="submission" date="2018-08" db="EMBL/GenBank/DDBJ databases">
        <title>Wenzhouxiangella salilacus sp. nov., a novel bacterium isolated from a saline lake in Xinjiang Province, China.</title>
        <authorList>
            <person name="Han S."/>
        </authorList>
    </citation>
    <scope>NUCLEOTIDE SEQUENCE [LARGE SCALE GENOMIC DNA]</scope>
    <source>
        <strain evidence="3 4">XDB06</strain>
    </source>
</reference>
<dbReference type="Gene3D" id="3.40.50.1820">
    <property type="entry name" value="alpha/beta hydrolase"/>
    <property type="match status" value="1"/>
</dbReference>
<dbReference type="GO" id="GO:0016020">
    <property type="term" value="C:membrane"/>
    <property type="evidence" value="ECO:0007669"/>
    <property type="project" value="TreeGrafter"/>
</dbReference>
<dbReference type="PANTHER" id="PTHR43798">
    <property type="entry name" value="MONOACYLGLYCEROL LIPASE"/>
    <property type="match status" value="1"/>
</dbReference>
<sequence>MRTEGRLTTAMTNWLIVLLGLVAAWVLFWLLWPRPLARLFMAAERKQGRLSIRRVRQDGFDWHVLEGGHGEPLVLLHGFNGDGYHFARVSRLLGAHFRVIAPDLPGFGQTTFQGELDYDVESQARRVLALLDELGIERFYLGGNSMGGYVACALARLAPERVRALWLMNPGGLQTATLSPLFEVVYQGGHNALVVRNREDFQRLMDYCFVRPPWLPRPLARELADRAARHAERAQDIFDAIRFHSKPLEDLARGLDMPALIVWGQADQVLHPDGLKLLSECMPQAQTLLMPATGHLPMIEQPRPTAEAWISFAESAARRETREAARV</sequence>
<evidence type="ECO:0000259" key="2">
    <source>
        <dbReference type="Pfam" id="PF00561"/>
    </source>
</evidence>
<organism evidence="3 4">
    <name type="scientific">Wenzhouxiangella sediminis</name>
    <dbReference type="NCBI Taxonomy" id="1792836"/>
    <lineage>
        <taxon>Bacteria</taxon>
        <taxon>Pseudomonadati</taxon>
        <taxon>Pseudomonadota</taxon>
        <taxon>Gammaproteobacteria</taxon>
        <taxon>Chromatiales</taxon>
        <taxon>Wenzhouxiangellaceae</taxon>
        <taxon>Wenzhouxiangella</taxon>
    </lineage>
</organism>
<dbReference type="GO" id="GO:0047372">
    <property type="term" value="F:monoacylglycerol lipase activity"/>
    <property type="evidence" value="ECO:0007669"/>
    <property type="project" value="TreeGrafter"/>
</dbReference>
<dbReference type="InterPro" id="IPR029058">
    <property type="entry name" value="AB_hydrolase_fold"/>
</dbReference>
<dbReference type="PANTHER" id="PTHR43798:SF5">
    <property type="entry name" value="MONOACYLGLYCEROL LIPASE ABHD6"/>
    <property type="match status" value="1"/>
</dbReference>
<dbReference type="GO" id="GO:0046464">
    <property type="term" value="P:acylglycerol catabolic process"/>
    <property type="evidence" value="ECO:0007669"/>
    <property type="project" value="TreeGrafter"/>
</dbReference>